<sequence length="113" mass="13178">MVENLYKVGGSVKRLKKAESLLWQGKIEETIALISPLKNERAENFCRYLEIHRHRIVNYNYYQQEEICSIASGAVESTVKQIDRRLKISGAQWNEENIPQVLKHRCAYLNNSL</sequence>
<gene>
    <name evidence="1" type="ORF">MSj_00096</name>
</gene>
<accession>A0A2Z6ULE8</accession>
<reference evidence="1 2" key="1">
    <citation type="journal article" date="2018" name="Front. Microbiol.">
        <title>Adaptation of the Freshwater Bloom-Forming Cyanobacterium Microcystis aeruginosa to Brackish Water Is Driven by Recent Horizontal Transfer of Sucrose Genes.</title>
        <authorList>
            <person name="Tanabe Y."/>
            <person name="Hodoki Y."/>
            <person name="Sano T."/>
            <person name="Tada K."/>
            <person name="Watanabe M.M."/>
        </authorList>
    </citation>
    <scope>NUCLEOTIDE SEQUENCE [LARGE SCALE GENOMIC DNA]</scope>
    <source>
        <strain evidence="1 2">Sj</strain>
    </source>
</reference>
<name>A0A2Z6ULE8_MICAE</name>
<dbReference type="EMBL" id="BDSG01000002">
    <property type="protein sequence ID" value="GBL08623.1"/>
    <property type="molecule type" value="Genomic_DNA"/>
</dbReference>
<protein>
    <submittedName>
        <fullName evidence="1">Uncharacterized protein</fullName>
    </submittedName>
</protein>
<proteinExistence type="predicted"/>
<dbReference type="Proteomes" id="UP000248272">
    <property type="component" value="Unassembled WGS sequence"/>
</dbReference>
<evidence type="ECO:0000313" key="2">
    <source>
        <dbReference type="Proteomes" id="UP000248272"/>
    </source>
</evidence>
<comment type="caution">
    <text evidence="1">The sequence shown here is derived from an EMBL/GenBank/DDBJ whole genome shotgun (WGS) entry which is preliminary data.</text>
</comment>
<dbReference type="AlphaFoldDB" id="A0A2Z6ULE8"/>
<organism evidence="1 2">
    <name type="scientific">Microcystis aeruginosa Sj</name>
    <dbReference type="NCBI Taxonomy" id="1979544"/>
    <lineage>
        <taxon>Bacteria</taxon>
        <taxon>Bacillati</taxon>
        <taxon>Cyanobacteriota</taxon>
        <taxon>Cyanophyceae</taxon>
        <taxon>Oscillatoriophycideae</taxon>
        <taxon>Chroococcales</taxon>
        <taxon>Microcystaceae</taxon>
        <taxon>Microcystis</taxon>
    </lineage>
</organism>
<evidence type="ECO:0000313" key="1">
    <source>
        <dbReference type="EMBL" id="GBL08623.1"/>
    </source>
</evidence>